<name>A0A4Q2UR56_9BACT</name>
<gene>
    <name evidence="2" type="ORF">EQG79_04955</name>
</gene>
<dbReference type="RefSeq" id="WP_129600372.1">
    <property type="nucleotide sequence ID" value="NZ_SBLB01000001.1"/>
</dbReference>
<protein>
    <recommendedName>
        <fullName evidence="1">Condensation domain-containing protein</fullName>
    </recommendedName>
</protein>
<evidence type="ECO:0000313" key="3">
    <source>
        <dbReference type="Proteomes" id="UP000290407"/>
    </source>
</evidence>
<evidence type="ECO:0000259" key="1">
    <source>
        <dbReference type="Pfam" id="PF00668"/>
    </source>
</evidence>
<evidence type="ECO:0000313" key="2">
    <source>
        <dbReference type="EMBL" id="RYC71492.1"/>
    </source>
</evidence>
<dbReference type="InterPro" id="IPR023213">
    <property type="entry name" value="CAT-like_dom_sf"/>
</dbReference>
<dbReference type="SUPFAM" id="SSF52777">
    <property type="entry name" value="CoA-dependent acyltransferases"/>
    <property type="match status" value="2"/>
</dbReference>
<comment type="caution">
    <text evidence="2">The sequence shown here is derived from an EMBL/GenBank/DDBJ whole genome shotgun (WGS) entry which is preliminary data.</text>
</comment>
<dbReference type="GO" id="GO:0031177">
    <property type="term" value="F:phosphopantetheine binding"/>
    <property type="evidence" value="ECO:0007669"/>
    <property type="project" value="TreeGrafter"/>
</dbReference>
<dbReference type="PANTHER" id="PTHR45527">
    <property type="entry name" value="NONRIBOSOMAL PEPTIDE SYNTHETASE"/>
    <property type="match status" value="1"/>
</dbReference>
<keyword evidence="3" id="KW-1185">Reference proteome</keyword>
<organism evidence="2 3">
    <name type="scientific">Spirosoma sordidisoli</name>
    <dbReference type="NCBI Taxonomy" id="2502893"/>
    <lineage>
        <taxon>Bacteria</taxon>
        <taxon>Pseudomonadati</taxon>
        <taxon>Bacteroidota</taxon>
        <taxon>Cytophagia</taxon>
        <taxon>Cytophagales</taxon>
        <taxon>Cytophagaceae</taxon>
        <taxon>Spirosoma</taxon>
    </lineage>
</organism>
<dbReference type="AlphaFoldDB" id="A0A4Q2UR56"/>
<dbReference type="InterPro" id="IPR001242">
    <property type="entry name" value="Condensation_dom"/>
</dbReference>
<dbReference type="GO" id="GO:0044550">
    <property type="term" value="P:secondary metabolite biosynthetic process"/>
    <property type="evidence" value="ECO:0007669"/>
    <property type="project" value="TreeGrafter"/>
</dbReference>
<dbReference type="Gene3D" id="3.30.559.10">
    <property type="entry name" value="Chloramphenicol acetyltransferase-like domain"/>
    <property type="match status" value="1"/>
</dbReference>
<reference evidence="2 3" key="1">
    <citation type="submission" date="2019-01" db="EMBL/GenBank/DDBJ databases">
        <title>Spirosoma flava sp. nov., a propanil-degrading bacterium isolated from herbicide-contaminated soil.</title>
        <authorList>
            <person name="Zhang L."/>
            <person name="Jiang J.-D."/>
        </authorList>
    </citation>
    <scope>NUCLEOTIDE SEQUENCE [LARGE SCALE GENOMIC DNA]</scope>
    <source>
        <strain evidence="2 3">TY50</strain>
    </source>
</reference>
<sequence length="467" mass="52738">MKNSFPFLTTSLPLHLAQEELLNRQPGQAGSPDQAVGGCLVITGSLQYALVRRVVDHLPVMFDVFRWQFDPAEAVPRVSVADQFRRPILPLLDCSENPNPRQAADAWAINWFVKPFDLADRRFFDLALLRVSDYEHRLLVRGHRLLLDDAGFDRLVRYITEAYSAMQADEPMPSQAPSYADEVESARVYLNSLAYSEDHVYWQKQFSDLPSPLLNEQATGQFLTRQLYRIPADESLGRTLNLAVASTGAAPTDLLLAALTIYFSRASQQSVCVFGRVVAGRQSKRQRSTLGRFDCLLPIQIKYDPDQTLPMLLRTIKRQSRADGSHRFYPMSHLIQRLSDTDRPQARLFDVLVKHIPPVPVLPIEGLECRVERFASAEGDLPLQLLWRDNEAQRSASLQLIGNPAYLSMRDARNLSYCIEHLLLDFAHRPEAAVGTFESTAPSARTRSATAYTRCHPSSQIGRLAMF</sequence>
<feature type="domain" description="Condensation" evidence="1">
    <location>
        <begin position="37"/>
        <end position="353"/>
    </location>
</feature>
<dbReference type="Proteomes" id="UP000290407">
    <property type="component" value="Unassembled WGS sequence"/>
</dbReference>
<accession>A0A4Q2UR56</accession>
<dbReference type="Gene3D" id="3.30.559.30">
    <property type="entry name" value="Nonribosomal peptide synthetase, condensation domain"/>
    <property type="match status" value="1"/>
</dbReference>
<dbReference type="PANTHER" id="PTHR45527:SF1">
    <property type="entry name" value="FATTY ACID SYNTHASE"/>
    <property type="match status" value="1"/>
</dbReference>
<dbReference type="GO" id="GO:0043041">
    <property type="term" value="P:amino acid activation for nonribosomal peptide biosynthetic process"/>
    <property type="evidence" value="ECO:0007669"/>
    <property type="project" value="TreeGrafter"/>
</dbReference>
<proteinExistence type="predicted"/>
<dbReference type="Pfam" id="PF00668">
    <property type="entry name" value="Condensation"/>
    <property type="match status" value="1"/>
</dbReference>
<dbReference type="GO" id="GO:0005737">
    <property type="term" value="C:cytoplasm"/>
    <property type="evidence" value="ECO:0007669"/>
    <property type="project" value="TreeGrafter"/>
</dbReference>
<dbReference type="GO" id="GO:0003824">
    <property type="term" value="F:catalytic activity"/>
    <property type="evidence" value="ECO:0007669"/>
    <property type="project" value="InterPro"/>
</dbReference>
<dbReference type="EMBL" id="SBLB01000001">
    <property type="protein sequence ID" value="RYC71492.1"/>
    <property type="molecule type" value="Genomic_DNA"/>
</dbReference>